<feature type="region of interest" description="Disordered" evidence="1">
    <location>
        <begin position="73"/>
        <end position="136"/>
    </location>
</feature>
<gene>
    <name evidence="4" type="ORF">OTU49_008115</name>
</gene>
<name>A0AAW0WD92_CHEQU</name>
<dbReference type="Pfam" id="PF00041">
    <property type="entry name" value="fn3"/>
    <property type="match status" value="1"/>
</dbReference>
<dbReference type="Proteomes" id="UP001445076">
    <property type="component" value="Unassembled WGS sequence"/>
</dbReference>
<feature type="non-terminal residue" evidence="4">
    <location>
        <position position="1"/>
    </location>
</feature>
<feature type="domain" description="Fibronectin type-III" evidence="3">
    <location>
        <begin position="187"/>
        <end position="280"/>
    </location>
</feature>
<dbReference type="SMART" id="SM00060">
    <property type="entry name" value="FN3"/>
    <property type="match status" value="2"/>
</dbReference>
<dbReference type="InterPro" id="IPR003961">
    <property type="entry name" value="FN3_dom"/>
</dbReference>
<protein>
    <recommendedName>
        <fullName evidence="3">Fibronectin type-III domain-containing protein</fullName>
    </recommendedName>
</protein>
<dbReference type="GO" id="GO:0016020">
    <property type="term" value="C:membrane"/>
    <property type="evidence" value="ECO:0007669"/>
    <property type="project" value="UniProtKB-SubCell"/>
</dbReference>
<dbReference type="PANTHER" id="PTHR46957:SF3">
    <property type="entry name" value="CYTOKINE RECEPTOR"/>
    <property type="match status" value="1"/>
</dbReference>
<feature type="transmembrane region" description="Helical" evidence="2">
    <location>
        <begin position="252"/>
        <end position="276"/>
    </location>
</feature>
<evidence type="ECO:0000259" key="3">
    <source>
        <dbReference type="PROSITE" id="PS50853"/>
    </source>
</evidence>
<dbReference type="PROSITE" id="PS50853">
    <property type="entry name" value="FN3"/>
    <property type="match status" value="1"/>
</dbReference>
<sequence length="476" mass="51631">TDKIGIKKVKVKVLNTTSILVSWRPKGKRITPDFFTVEVASLGQQRSEKASPYTINGGGLGQDVGEDGVAEHYSNLGASGRSPREQDVRDDYGKSYHDDYDKNYHINGLEGEGLGSPQETEDASGGAREWQKEGEVRQVRVTRSRVVITHLLPLHGYQITVTASTPSLTSLPSPPHQAITQEGVPSAPVNVSWNAASPKDAVLVWGRPLHINGQLLYYLITYSHDQLEWKNQTVDHHHTVAKIQDLVSNTNYTLRIAGVTGGGVGSLTTVFVYIRATLEGEPKMHTELVVISVVCLLAAATCVVVGLLCLRMVRHRQITTSAAFQGNGTCRMVYANGVKALGRDHDTELNDYKPMLASLPSTSHSRHLDTKGGPWTRDDAIVANCLLDGNAVRMNEADVPNENVEPLFDGMGAKHVQDGLDDIDDDDASSRLLKNVSAEPVYSSLKNIEPRSILESTQVDPSSPKDSAGAAPAMVS</sequence>
<dbReference type="PANTHER" id="PTHR46957">
    <property type="entry name" value="CYTOKINE RECEPTOR"/>
    <property type="match status" value="1"/>
</dbReference>
<dbReference type="Gene3D" id="2.60.40.10">
    <property type="entry name" value="Immunoglobulins"/>
    <property type="match status" value="2"/>
</dbReference>
<keyword evidence="2" id="KW-0812">Transmembrane</keyword>
<evidence type="ECO:0000256" key="1">
    <source>
        <dbReference type="SAM" id="MobiDB-lite"/>
    </source>
</evidence>
<keyword evidence="2" id="KW-0472">Membrane</keyword>
<keyword evidence="5" id="KW-1185">Reference proteome</keyword>
<reference evidence="4 5" key="1">
    <citation type="journal article" date="2024" name="BMC Genomics">
        <title>Genome assembly of redclaw crayfish (Cherax quadricarinatus) provides insights into its immune adaptation and hypoxia tolerance.</title>
        <authorList>
            <person name="Liu Z."/>
            <person name="Zheng J."/>
            <person name="Li H."/>
            <person name="Fang K."/>
            <person name="Wang S."/>
            <person name="He J."/>
            <person name="Zhou D."/>
            <person name="Weng S."/>
            <person name="Chi M."/>
            <person name="Gu Z."/>
            <person name="He J."/>
            <person name="Li F."/>
            <person name="Wang M."/>
        </authorList>
    </citation>
    <scope>NUCLEOTIDE SEQUENCE [LARGE SCALE GENOMIC DNA]</scope>
    <source>
        <strain evidence="4">ZL_2023a</strain>
    </source>
</reference>
<proteinExistence type="predicted"/>
<evidence type="ECO:0000313" key="4">
    <source>
        <dbReference type="EMBL" id="KAK8730155.1"/>
    </source>
</evidence>
<dbReference type="EMBL" id="JARKIK010000065">
    <property type="protein sequence ID" value="KAK8730155.1"/>
    <property type="molecule type" value="Genomic_DNA"/>
</dbReference>
<feature type="compositionally biased region" description="Polar residues" evidence="1">
    <location>
        <begin position="454"/>
        <end position="465"/>
    </location>
</feature>
<feature type="transmembrane region" description="Helical" evidence="2">
    <location>
        <begin position="288"/>
        <end position="310"/>
    </location>
</feature>
<feature type="region of interest" description="Disordered" evidence="1">
    <location>
        <begin position="447"/>
        <end position="476"/>
    </location>
</feature>
<accession>A0AAW0WD92</accession>
<dbReference type="InterPro" id="IPR013783">
    <property type="entry name" value="Ig-like_fold"/>
</dbReference>
<organism evidence="4 5">
    <name type="scientific">Cherax quadricarinatus</name>
    <name type="common">Australian red claw crayfish</name>
    <dbReference type="NCBI Taxonomy" id="27406"/>
    <lineage>
        <taxon>Eukaryota</taxon>
        <taxon>Metazoa</taxon>
        <taxon>Ecdysozoa</taxon>
        <taxon>Arthropoda</taxon>
        <taxon>Crustacea</taxon>
        <taxon>Multicrustacea</taxon>
        <taxon>Malacostraca</taxon>
        <taxon>Eumalacostraca</taxon>
        <taxon>Eucarida</taxon>
        <taxon>Decapoda</taxon>
        <taxon>Pleocyemata</taxon>
        <taxon>Astacidea</taxon>
        <taxon>Parastacoidea</taxon>
        <taxon>Parastacidae</taxon>
        <taxon>Cherax</taxon>
    </lineage>
</organism>
<feature type="region of interest" description="Disordered" evidence="1">
    <location>
        <begin position="48"/>
        <end position="67"/>
    </location>
</feature>
<evidence type="ECO:0000256" key="2">
    <source>
        <dbReference type="SAM" id="Phobius"/>
    </source>
</evidence>
<dbReference type="InterPro" id="IPR050713">
    <property type="entry name" value="RTP_Phos/Ushers"/>
</dbReference>
<keyword evidence="2" id="KW-1133">Transmembrane helix</keyword>
<evidence type="ECO:0000313" key="5">
    <source>
        <dbReference type="Proteomes" id="UP001445076"/>
    </source>
</evidence>
<feature type="compositionally biased region" description="Basic and acidic residues" evidence="1">
    <location>
        <begin position="82"/>
        <end position="104"/>
    </location>
</feature>
<dbReference type="CDD" id="cd00063">
    <property type="entry name" value="FN3"/>
    <property type="match status" value="2"/>
</dbReference>
<dbReference type="AlphaFoldDB" id="A0AAW0WD92"/>
<dbReference type="InterPro" id="IPR036116">
    <property type="entry name" value="FN3_sf"/>
</dbReference>
<comment type="caution">
    <text evidence="4">The sequence shown here is derived from an EMBL/GenBank/DDBJ whole genome shotgun (WGS) entry which is preliminary data.</text>
</comment>
<dbReference type="SUPFAM" id="SSF49265">
    <property type="entry name" value="Fibronectin type III"/>
    <property type="match status" value="1"/>
</dbReference>